<name>B5M0P5_SIMVI</name>
<dbReference type="Gene3D" id="2.40.10.10">
    <property type="entry name" value="Trypsin-like serine proteases"/>
    <property type="match status" value="2"/>
</dbReference>
<reference evidence="5" key="1">
    <citation type="journal article" date="2009" name="J. Proteome Res.">
        <title>Insight into the sialome of the Black Fly, Simulium vittatum.</title>
        <authorList>
            <person name="Andersen J.F."/>
            <person name="Pham V.M."/>
            <person name="Meng Z."/>
            <person name="Champagne D.E."/>
            <person name="Ribeiro J.M."/>
        </authorList>
    </citation>
    <scope>NUCLEOTIDE SEQUENCE</scope>
    <source>
        <tissue evidence="5">Salivary glands</tissue>
    </source>
</reference>
<dbReference type="Pfam" id="PF00089">
    <property type="entry name" value="Trypsin"/>
    <property type="match status" value="1"/>
</dbReference>
<dbReference type="InterPro" id="IPR009003">
    <property type="entry name" value="Peptidase_S1_PA"/>
</dbReference>
<evidence type="ECO:0000313" key="5">
    <source>
        <dbReference type="EMBL" id="ACH56859.1"/>
    </source>
</evidence>
<dbReference type="PROSITE" id="PS50240">
    <property type="entry name" value="TRYPSIN_DOM"/>
    <property type="match status" value="1"/>
</dbReference>
<feature type="signal peptide" evidence="3">
    <location>
        <begin position="1"/>
        <end position="18"/>
    </location>
</feature>
<evidence type="ECO:0000256" key="3">
    <source>
        <dbReference type="SAM" id="SignalP"/>
    </source>
</evidence>
<organism evidence="5">
    <name type="scientific">Simulium vittatum</name>
    <name type="common">Striped black fly</name>
    <dbReference type="NCBI Taxonomy" id="7192"/>
    <lineage>
        <taxon>Eukaryota</taxon>
        <taxon>Metazoa</taxon>
        <taxon>Ecdysozoa</taxon>
        <taxon>Arthropoda</taxon>
        <taxon>Hexapoda</taxon>
        <taxon>Insecta</taxon>
        <taxon>Pterygota</taxon>
        <taxon>Neoptera</taxon>
        <taxon>Endopterygota</taxon>
        <taxon>Diptera</taxon>
        <taxon>Nematocera</taxon>
        <taxon>Chironomoidea</taxon>
        <taxon>Simuliidae</taxon>
        <taxon>Simulium</taxon>
    </lineage>
</organism>
<keyword evidence="1" id="KW-1015">Disulfide bond</keyword>
<dbReference type="EMBL" id="EU930231">
    <property type="protein sequence ID" value="ACH56859.1"/>
    <property type="molecule type" value="mRNA"/>
</dbReference>
<protein>
    <submittedName>
        <fullName evidence="5">Salivary serine protease</fullName>
    </submittedName>
</protein>
<evidence type="ECO:0000259" key="4">
    <source>
        <dbReference type="PROSITE" id="PS50240"/>
    </source>
</evidence>
<evidence type="ECO:0000256" key="1">
    <source>
        <dbReference type="ARBA" id="ARBA00023157"/>
    </source>
</evidence>
<comment type="similarity">
    <text evidence="2">Belongs to the peptidase S1 family. CLIP subfamily.</text>
</comment>
<evidence type="ECO:0000256" key="2">
    <source>
        <dbReference type="ARBA" id="ARBA00024195"/>
    </source>
</evidence>
<dbReference type="GO" id="GO:0006508">
    <property type="term" value="P:proteolysis"/>
    <property type="evidence" value="ECO:0007669"/>
    <property type="project" value="UniProtKB-KW"/>
</dbReference>
<dbReference type="GO" id="GO:0004252">
    <property type="term" value="F:serine-type endopeptidase activity"/>
    <property type="evidence" value="ECO:0007669"/>
    <property type="project" value="InterPro"/>
</dbReference>
<feature type="domain" description="Peptidase S1" evidence="4">
    <location>
        <begin position="16"/>
        <end position="247"/>
    </location>
</feature>
<dbReference type="SUPFAM" id="SSF50494">
    <property type="entry name" value="Trypsin-like serine proteases"/>
    <property type="match status" value="1"/>
</dbReference>
<feature type="chain" id="PRO_5002836571" evidence="3">
    <location>
        <begin position="19"/>
        <end position="247"/>
    </location>
</feature>
<accession>B5M0P5</accession>
<dbReference type="InterPro" id="IPR001254">
    <property type="entry name" value="Trypsin_dom"/>
</dbReference>
<dbReference type="PANTHER" id="PTHR24250">
    <property type="entry name" value="CHYMOTRYPSIN-RELATED"/>
    <property type="match status" value="1"/>
</dbReference>
<dbReference type="PANTHER" id="PTHR24250:SF27">
    <property type="entry name" value="ELASTASE 2 LIKE"/>
    <property type="match status" value="1"/>
</dbReference>
<keyword evidence="5" id="KW-0378">Hydrolase</keyword>
<sequence>MSMLSLTLLLAILAVVLADEFTYKPAIDNEEFPWFCTVYDNTNFKPVCYCTILGKNAILSAAKCFKDEDIKVDKESKFHIRFGSIAANGMRKFVQVKTISNSGNQHLVMLRPKNPILGFDEIELAESVYKNLQVDNITIATFHSYGTSEPMKTHVHMVTTKVSENVKNCEFAFEQHHFCAVESTTRCNVGLGAGVVSVSPKNSSRWVLHGVAVQSPKCHQLGENSKLADVYVKIQDDKWKWIRENMN</sequence>
<keyword evidence="3" id="KW-0732">Signal</keyword>
<dbReference type="AlphaFoldDB" id="B5M0P5"/>
<keyword evidence="5" id="KW-0645">Protease</keyword>
<proteinExistence type="evidence at transcript level"/>
<dbReference type="InterPro" id="IPR043504">
    <property type="entry name" value="Peptidase_S1_PA_chymotrypsin"/>
</dbReference>